<proteinExistence type="predicted"/>
<protein>
    <submittedName>
        <fullName evidence="2">Uncharacterized protein</fullName>
    </submittedName>
</protein>
<keyword evidence="3" id="KW-1185">Reference proteome</keyword>
<evidence type="ECO:0000313" key="3">
    <source>
        <dbReference type="Proteomes" id="UP000002171"/>
    </source>
</evidence>
<sequence length="270" mass="30145">MTQSLLNSLLKRGDKISIHQGILQIDPASGKPVPDTWLMKHQGELVSEICKSCGTHSFKFYKYSTGNYCKAGGVTLHFIDLLTGSDAYCIYNVALTRKHASKHGSKGSSLPKGKFRAGSRSDFVKFWIRSGLQLPKDNSSFHDRMGKLKKIIFTAEYDRNERIIKQSLAPLSIEYEHLTDMLLPLNTTEKSRGKLREISGNLQGKVSGNDYPDSLISQGIQKNSSTGQRNYGNKVNSKEGIQGITIQPIEDKLPSEQTVDEWLQDYTKSA</sequence>
<organism evidence="2 3">
    <name type="scientific">Neptuniibacter caesariensis</name>
    <dbReference type="NCBI Taxonomy" id="207954"/>
    <lineage>
        <taxon>Bacteria</taxon>
        <taxon>Pseudomonadati</taxon>
        <taxon>Pseudomonadota</taxon>
        <taxon>Gammaproteobacteria</taxon>
        <taxon>Oceanospirillales</taxon>
        <taxon>Oceanospirillaceae</taxon>
        <taxon>Neptuniibacter</taxon>
    </lineage>
</organism>
<accession>A0A7U8C7C6</accession>
<feature type="compositionally biased region" description="Polar residues" evidence="1">
    <location>
        <begin position="217"/>
        <end position="235"/>
    </location>
</feature>
<gene>
    <name evidence="2" type="ORF">MED92_07286</name>
</gene>
<name>A0A7U8C7C6_NEPCE</name>
<feature type="region of interest" description="Disordered" evidence="1">
    <location>
        <begin position="217"/>
        <end position="236"/>
    </location>
</feature>
<evidence type="ECO:0000256" key="1">
    <source>
        <dbReference type="SAM" id="MobiDB-lite"/>
    </source>
</evidence>
<dbReference type="Proteomes" id="UP000002171">
    <property type="component" value="Unassembled WGS sequence"/>
</dbReference>
<comment type="caution">
    <text evidence="2">The sequence shown here is derived from an EMBL/GenBank/DDBJ whole genome shotgun (WGS) entry which is preliminary data.</text>
</comment>
<dbReference type="EMBL" id="AAOW01000001">
    <property type="protein sequence ID" value="EAR62903.1"/>
    <property type="molecule type" value="Genomic_DNA"/>
</dbReference>
<dbReference type="AlphaFoldDB" id="A0A7U8C7C6"/>
<reference evidence="2 3" key="1">
    <citation type="submission" date="2006-02" db="EMBL/GenBank/DDBJ databases">
        <authorList>
            <person name="Pinhassi J."/>
            <person name="Pedros-Alio C."/>
            <person name="Ferriera S."/>
            <person name="Johnson J."/>
            <person name="Kravitz S."/>
            <person name="Halpern A."/>
            <person name="Remington K."/>
            <person name="Beeson K."/>
            <person name="Tran B."/>
            <person name="Rogers Y.-H."/>
            <person name="Friedman R."/>
            <person name="Venter J.C."/>
        </authorList>
    </citation>
    <scope>NUCLEOTIDE SEQUENCE [LARGE SCALE GENOMIC DNA]</scope>
    <source>
        <strain evidence="2 3">MED92</strain>
    </source>
</reference>
<evidence type="ECO:0000313" key="2">
    <source>
        <dbReference type="EMBL" id="EAR62903.1"/>
    </source>
</evidence>